<reference evidence="8 9" key="1">
    <citation type="submission" date="2020-12" db="EMBL/GenBank/DDBJ databases">
        <title>Comparative genomic insights into the epidemiology and virulence of plant pathogenic Pseudomonads from Turkey.</title>
        <authorList>
            <person name="Dillon M."/>
            <person name="Ruiz-Bedoya T."/>
            <person name="Bendalovic-Torma C."/>
            <person name="Guttman K.M."/>
            <person name="Kwak H."/>
            <person name="Middleton M.A."/>
            <person name="Wang P.W."/>
            <person name="Horuz S."/>
            <person name="Aysan Y."/>
            <person name="Guttman D.S."/>
        </authorList>
    </citation>
    <scope>NUCLEOTIDE SEQUENCE [LARGE SCALE GENOMIC DNA]</scope>
    <source>
        <strain evidence="8 9">S4_EA_3a</strain>
    </source>
</reference>
<dbReference type="SUPFAM" id="SSF55874">
    <property type="entry name" value="ATPase domain of HSP90 chaperone/DNA topoisomerase II/histidine kinase"/>
    <property type="match status" value="1"/>
</dbReference>
<keyword evidence="3" id="KW-0808">Transferase</keyword>
<name>A0ABS0VMM4_PSEVE</name>
<organism evidence="8 9">
    <name type="scientific">Pseudomonas veronii</name>
    <dbReference type="NCBI Taxonomy" id="76761"/>
    <lineage>
        <taxon>Bacteria</taxon>
        <taxon>Pseudomonadati</taxon>
        <taxon>Pseudomonadota</taxon>
        <taxon>Gammaproteobacteria</taxon>
        <taxon>Pseudomonadales</taxon>
        <taxon>Pseudomonadaceae</taxon>
        <taxon>Pseudomonas</taxon>
    </lineage>
</organism>
<dbReference type="InterPro" id="IPR036890">
    <property type="entry name" value="HATPase_C_sf"/>
</dbReference>
<dbReference type="PANTHER" id="PTHR44936">
    <property type="entry name" value="SENSOR PROTEIN CREC"/>
    <property type="match status" value="1"/>
</dbReference>
<dbReference type="GO" id="GO:0005524">
    <property type="term" value="F:ATP binding"/>
    <property type="evidence" value="ECO:0007669"/>
    <property type="project" value="UniProtKB-KW"/>
</dbReference>
<evidence type="ECO:0000256" key="4">
    <source>
        <dbReference type="ARBA" id="ARBA00022741"/>
    </source>
</evidence>
<dbReference type="PRINTS" id="PR00344">
    <property type="entry name" value="BCTRLSENSOR"/>
</dbReference>
<evidence type="ECO:0000313" key="9">
    <source>
        <dbReference type="Proteomes" id="UP000614123"/>
    </source>
</evidence>
<comment type="caution">
    <text evidence="8">The sequence shown here is derived from an EMBL/GenBank/DDBJ whole genome shotgun (WGS) entry which is preliminary data.</text>
</comment>
<keyword evidence="6 8" id="KW-0067">ATP-binding</keyword>
<dbReference type="Proteomes" id="UP000614123">
    <property type="component" value="Unassembled WGS sequence"/>
</dbReference>
<evidence type="ECO:0000256" key="2">
    <source>
        <dbReference type="ARBA" id="ARBA00012438"/>
    </source>
</evidence>
<proteinExistence type="predicted"/>
<comment type="catalytic activity">
    <reaction evidence="1">
        <text>ATP + protein L-histidine = ADP + protein N-phospho-L-histidine.</text>
        <dbReference type="EC" id="2.7.13.3"/>
    </reaction>
</comment>
<keyword evidence="9" id="KW-1185">Reference proteome</keyword>
<evidence type="ECO:0000256" key="6">
    <source>
        <dbReference type="ARBA" id="ARBA00022840"/>
    </source>
</evidence>
<dbReference type="InterPro" id="IPR003594">
    <property type="entry name" value="HATPase_dom"/>
</dbReference>
<evidence type="ECO:0000313" key="8">
    <source>
        <dbReference type="EMBL" id="MBI6652332.1"/>
    </source>
</evidence>
<accession>A0ABS0VMM4</accession>
<dbReference type="InterPro" id="IPR050980">
    <property type="entry name" value="2C_sensor_his_kinase"/>
</dbReference>
<feature type="domain" description="Histidine kinase" evidence="7">
    <location>
        <begin position="1"/>
        <end position="80"/>
    </location>
</feature>
<sequence>LSIGETPHSYLLAVEDDGPGIPEAQRDRVFSRGTRLDEQTDGHGLGLGIVRDIVEVWGGVLQLQESQLGGLKVLIELPKR</sequence>
<dbReference type="Gene3D" id="3.30.565.10">
    <property type="entry name" value="Histidine kinase-like ATPase, C-terminal domain"/>
    <property type="match status" value="1"/>
</dbReference>
<keyword evidence="4" id="KW-0547">Nucleotide-binding</keyword>
<dbReference type="Pfam" id="PF02518">
    <property type="entry name" value="HATPase_c"/>
    <property type="match status" value="1"/>
</dbReference>
<dbReference type="RefSeq" id="WP_232925594.1">
    <property type="nucleotide sequence ID" value="NZ_JAEILD010000142.1"/>
</dbReference>
<feature type="non-terminal residue" evidence="8">
    <location>
        <position position="1"/>
    </location>
</feature>
<dbReference type="PANTHER" id="PTHR44936:SF10">
    <property type="entry name" value="SENSOR PROTEIN RSTB"/>
    <property type="match status" value="1"/>
</dbReference>
<evidence type="ECO:0000259" key="7">
    <source>
        <dbReference type="PROSITE" id="PS50109"/>
    </source>
</evidence>
<dbReference type="EC" id="2.7.13.3" evidence="2"/>
<evidence type="ECO:0000256" key="3">
    <source>
        <dbReference type="ARBA" id="ARBA00022679"/>
    </source>
</evidence>
<protein>
    <recommendedName>
        <fullName evidence="2">histidine kinase</fullName>
        <ecNumber evidence="2">2.7.13.3</ecNumber>
    </recommendedName>
</protein>
<dbReference type="EMBL" id="JAEILD010000142">
    <property type="protein sequence ID" value="MBI6652332.1"/>
    <property type="molecule type" value="Genomic_DNA"/>
</dbReference>
<dbReference type="PROSITE" id="PS50109">
    <property type="entry name" value="HIS_KIN"/>
    <property type="match status" value="1"/>
</dbReference>
<evidence type="ECO:0000256" key="1">
    <source>
        <dbReference type="ARBA" id="ARBA00000085"/>
    </source>
</evidence>
<gene>
    <name evidence="8" type="ORF">YA0849_25395</name>
</gene>
<dbReference type="InterPro" id="IPR004358">
    <property type="entry name" value="Sig_transdc_His_kin-like_C"/>
</dbReference>
<keyword evidence="5" id="KW-0418">Kinase</keyword>
<evidence type="ECO:0000256" key="5">
    <source>
        <dbReference type="ARBA" id="ARBA00022777"/>
    </source>
</evidence>
<dbReference type="InterPro" id="IPR005467">
    <property type="entry name" value="His_kinase_dom"/>
</dbReference>